<proteinExistence type="inferred from homology"/>
<feature type="domain" description="Activator of Hsp90 ATPase homologue 1/2-like C-terminal" evidence="3">
    <location>
        <begin position="40"/>
        <end position="168"/>
    </location>
</feature>
<dbReference type="AlphaFoldDB" id="A0A6J5GC10"/>
<keyword evidence="5" id="KW-1185">Reference proteome</keyword>
<dbReference type="Gene3D" id="3.30.530.20">
    <property type="match status" value="1"/>
</dbReference>
<evidence type="ECO:0000313" key="4">
    <source>
        <dbReference type="EMBL" id="CAB3795814.1"/>
    </source>
</evidence>
<evidence type="ECO:0000313" key="5">
    <source>
        <dbReference type="Proteomes" id="UP000494119"/>
    </source>
</evidence>
<accession>A0A6J5GC10</accession>
<evidence type="ECO:0000256" key="1">
    <source>
        <dbReference type="ARBA" id="ARBA00006817"/>
    </source>
</evidence>
<dbReference type="EMBL" id="CADIKL010000022">
    <property type="protein sequence ID" value="CAB3795814.1"/>
    <property type="molecule type" value="Genomic_DNA"/>
</dbReference>
<gene>
    <name evidence="4" type="ORF">LMG28688_04171</name>
</gene>
<reference evidence="4 5" key="1">
    <citation type="submission" date="2020-04" db="EMBL/GenBank/DDBJ databases">
        <authorList>
            <person name="De Canck E."/>
        </authorList>
    </citation>
    <scope>NUCLEOTIDE SEQUENCE [LARGE SCALE GENOMIC DNA]</scope>
    <source>
        <strain evidence="4 5">LMG 28688</strain>
    </source>
</reference>
<protein>
    <recommendedName>
        <fullName evidence="3">Activator of Hsp90 ATPase homologue 1/2-like C-terminal domain-containing protein</fullName>
    </recommendedName>
</protein>
<sequence length="168" mass="18641">MSTQPSSSEHSTEHAAQHSAAAASAAAHAGPSLIVRRRIDASAAKVYAAWTQAAQLMRWMHPLDTICLHAEADVRVGGRFRVIMRSPDGEEHDASGTYLEVVPEAKLVFTWAWRSAPERESRVTVVLRADGPTTEVMLRHERFVDEATRDGHREGWSSALDRLVELFE</sequence>
<organism evidence="4 5">
    <name type="scientific">Paraburkholderia caffeinitolerans</name>
    <dbReference type="NCBI Taxonomy" id="1723730"/>
    <lineage>
        <taxon>Bacteria</taxon>
        <taxon>Pseudomonadati</taxon>
        <taxon>Pseudomonadota</taxon>
        <taxon>Betaproteobacteria</taxon>
        <taxon>Burkholderiales</taxon>
        <taxon>Burkholderiaceae</taxon>
        <taxon>Paraburkholderia</taxon>
    </lineage>
</organism>
<dbReference type="Proteomes" id="UP000494119">
    <property type="component" value="Unassembled WGS sequence"/>
</dbReference>
<dbReference type="SUPFAM" id="SSF55961">
    <property type="entry name" value="Bet v1-like"/>
    <property type="match status" value="1"/>
</dbReference>
<name>A0A6J5GC10_9BURK</name>
<dbReference type="InterPro" id="IPR013538">
    <property type="entry name" value="ASHA1/2-like_C"/>
</dbReference>
<comment type="similarity">
    <text evidence="1">Belongs to the AHA1 family.</text>
</comment>
<dbReference type="CDD" id="cd07814">
    <property type="entry name" value="SRPBCC_CalC_Aha1-like"/>
    <property type="match status" value="1"/>
</dbReference>
<evidence type="ECO:0000256" key="2">
    <source>
        <dbReference type="SAM" id="MobiDB-lite"/>
    </source>
</evidence>
<dbReference type="Pfam" id="PF08327">
    <property type="entry name" value="AHSA1"/>
    <property type="match status" value="1"/>
</dbReference>
<feature type="region of interest" description="Disordered" evidence="2">
    <location>
        <begin position="1"/>
        <end position="23"/>
    </location>
</feature>
<dbReference type="InterPro" id="IPR023393">
    <property type="entry name" value="START-like_dom_sf"/>
</dbReference>
<evidence type="ECO:0000259" key="3">
    <source>
        <dbReference type="Pfam" id="PF08327"/>
    </source>
</evidence>